<dbReference type="EMBL" id="KQ992328">
    <property type="protein sequence ID" value="KZV50830.1"/>
    <property type="molecule type" value="Genomic_DNA"/>
</dbReference>
<reference evidence="1 2" key="1">
    <citation type="journal article" date="2015" name="Proc. Natl. Acad. Sci. U.S.A.">
        <title>The resurrection genome of Boea hygrometrica: A blueprint for survival of dehydration.</title>
        <authorList>
            <person name="Xiao L."/>
            <person name="Yang G."/>
            <person name="Zhang L."/>
            <person name="Yang X."/>
            <person name="Zhao S."/>
            <person name="Ji Z."/>
            <person name="Zhou Q."/>
            <person name="Hu M."/>
            <person name="Wang Y."/>
            <person name="Chen M."/>
            <person name="Xu Y."/>
            <person name="Jin H."/>
            <person name="Xiao X."/>
            <person name="Hu G."/>
            <person name="Bao F."/>
            <person name="Hu Y."/>
            <person name="Wan P."/>
            <person name="Li L."/>
            <person name="Deng X."/>
            <person name="Kuang T."/>
            <person name="Xiang C."/>
            <person name="Zhu J.K."/>
            <person name="Oliver M.J."/>
            <person name="He Y."/>
        </authorList>
    </citation>
    <scope>NUCLEOTIDE SEQUENCE [LARGE SCALE GENOMIC DNA]</scope>
    <source>
        <strain evidence="2">cv. XS01</strain>
    </source>
</reference>
<name>A0A2Z7CUQ5_9LAMI</name>
<protein>
    <submittedName>
        <fullName evidence="1">Uncharacterized protein</fullName>
    </submittedName>
</protein>
<organism evidence="1 2">
    <name type="scientific">Dorcoceras hygrometricum</name>
    <dbReference type="NCBI Taxonomy" id="472368"/>
    <lineage>
        <taxon>Eukaryota</taxon>
        <taxon>Viridiplantae</taxon>
        <taxon>Streptophyta</taxon>
        <taxon>Embryophyta</taxon>
        <taxon>Tracheophyta</taxon>
        <taxon>Spermatophyta</taxon>
        <taxon>Magnoliopsida</taxon>
        <taxon>eudicotyledons</taxon>
        <taxon>Gunneridae</taxon>
        <taxon>Pentapetalae</taxon>
        <taxon>asterids</taxon>
        <taxon>lamiids</taxon>
        <taxon>Lamiales</taxon>
        <taxon>Gesneriaceae</taxon>
        <taxon>Didymocarpoideae</taxon>
        <taxon>Trichosporeae</taxon>
        <taxon>Loxocarpinae</taxon>
        <taxon>Dorcoceras</taxon>
    </lineage>
</organism>
<gene>
    <name evidence="1" type="ORF">F511_26258</name>
</gene>
<dbReference type="Proteomes" id="UP000250235">
    <property type="component" value="Unassembled WGS sequence"/>
</dbReference>
<proteinExistence type="predicted"/>
<keyword evidence="2" id="KW-1185">Reference proteome</keyword>
<evidence type="ECO:0000313" key="1">
    <source>
        <dbReference type="EMBL" id="KZV50830.1"/>
    </source>
</evidence>
<evidence type="ECO:0000313" key="2">
    <source>
        <dbReference type="Proteomes" id="UP000250235"/>
    </source>
</evidence>
<dbReference type="AlphaFoldDB" id="A0A2Z7CUQ5"/>
<accession>A0A2Z7CUQ5</accession>
<sequence length="201" mass="22307">MQHDIINAMKCIRQPITARWYSDTTNQSVTTPMIELDVSGMTHLSASHNMALNQVINQSFNQAQDVCIHQLLLTTEIISFPQRNQQQPSDVVFSKEHQNDAAPTNQNDTASLQQLTTDSFQNNQQLVALNNSKDVVKDTSPLLPTAEQKRYTQNAVFQLIKTTSPLISDWFLKPTAGHSAGIIPHNATADSATIHQSTPKS</sequence>